<sequence>MPRPCFEEIACLRALAENLPKFLPFPCVLSQKQNMLITATMDLTDDTIFLKVQIIDNEGHARNIYFPFDI</sequence>
<protein>
    <submittedName>
        <fullName evidence="1">Uncharacterized protein</fullName>
    </submittedName>
</protein>
<reference evidence="2" key="1">
    <citation type="journal article" date="2020" name="Nat. Genet.">
        <title>Genomic diversifications of five Gossypium allopolyploid species and their impact on cotton improvement.</title>
        <authorList>
            <person name="Chen Z.J."/>
            <person name="Sreedasyam A."/>
            <person name="Ando A."/>
            <person name="Song Q."/>
            <person name="De Santiago L.M."/>
            <person name="Hulse-Kemp A.M."/>
            <person name="Ding M."/>
            <person name="Ye W."/>
            <person name="Kirkbride R.C."/>
            <person name="Jenkins J."/>
            <person name="Plott C."/>
            <person name="Lovell J."/>
            <person name="Lin Y.M."/>
            <person name="Vaughn R."/>
            <person name="Liu B."/>
            <person name="Simpson S."/>
            <person name="Scheffler B.E."/>
            <person name="Wen L."/>
            <person name="Saski C.A."/>
            <person name="Grover C.E."/>
            <person name="Hu G."/>
            <person name="Conover J.L."/>
            <person name="Carlson J.W."/>
            <person name="Shu S."/>
            <person name="Boston L.B."/>
            <person name="Williams M."/>
            <person name="Peterson D.G."/>
            <person name="McGee K."/>
            <person name="Jones D.C."/>
            <person name="Wendel J.F."/>
            <person name="Stelly D.M."/>
            <person name="Grimwood J."/>
            <person name="Schmutz J."/>
        </authorList>
    </citation>
    <scope>NUCLEOTIDE SEQUENCE [LARGE SCALE GENOMIC DNA]</scope>
    <source>
        <strain evidence="2">cv. 3-79</strain>
    </source>
</reference>
<dbReference type="OrthoDB" id="4062651at2759"/>
<dbReference type="Proteomes" id="UP000327439">
    <property type="component" value="Chromosome D02"/>
</dbReference>
<keyword evidence="2" id="KW-1185">Reference proteome</keyword>
<name>A0A5J5S765_GOSBA</name>
<evidence type="ECO:0000313" key="2">
    <source>
        <dbReference type="Proteomes" id="UP000327439"/>
    </source>
</evidence>
<gene>
    <name evidence="1" type="ORF">ES319_D02G005200v1</name>
</gene>
<proteinExistence type="predicted"/>
<accession>A0A5J5S765</accession>
<dbReference type="EMBL" id="CM018216">
    <property type="protein sequence ID" value="KAB2039385.1"/>
    <property type="molecule type" value="Genomic_DNA"/>
</dbReference>
<evidence type="ECO:0000313" key="1">
    <source>
        <dbReference type="EMBL" id="KAB2039385.1"/>
    </source>
</evidence>
<organism evidence="1 2">
    <name type="scientific">Gossypium barbadense</name>
    <name type="common">Sea Island cotton</name>
    <name type="synonym">Hibiscus barbadensis</name>
    <dbReference type="NCBI Taxonomy" id="3634"/>
    <lineage>
        <taxon>Eukaryota</taxon>
        <taxon>Viridiplantae</taxon>
        <taxon>Streptophyta</taxon>
        <taxon>Embryophyta</taxon>
        <taxon>Tracheophyta</taxon>
        <taxon>Spermatophyta</taxon>
        <taxon>Magnoliopsida</taxon>
        <taxon>eudicotyledons</taxon>
        <taxon>Gunneridae</taxon>
        <taxon>Pentapetalae</taxon>
        <taxon>rosids</taxon>
        <taxon>malvids</taxon>
        <taxon>Malvales</taxon>
        <taxon>Malvaceae</taxon>
        <taxon>Malvoideae</taxon>
        <taxon>Gossypium</taxon>
    </lineage>
</organism>
<dbReference type="AlphaFoldDB" id="A0A5J5S765"/>